<evidence type="ECO:0000259" key="8">
    <source>
        <dbReference type="Pfam" id="PF01416"/>
    </source>
</evidence>
<dbReference type="Proteomes" id="UP000732377">
    <property type="component" value="Unassembled WGS sequence"/>
</dbReference>
<evidence type="ECO:0000256" key="6">
    <source>
        <dbReference type="PIRSR" id="PIRSR001430-2"/>
    </source>
</evidence>
<dbReference type="GO" id="GO:0031119">
    <property type="term" value="P:tRNA pseudouridine synthesis"/>
    <property type="evidence" value="ECO:0007669"/>
    <property type="project" value="UniProtKB-UniRule"/>
</dbReference>
<feature type="binding site" evidence="4 6">
    <location>
        <position position="112"/>
    </location>
    <ligand>
        <name>substrate</name>
    </ligand>
</feature>
<sequence>MRTIKLILAYDGTAYAGFQRQPNGITIQQRLEEALRAVTGEPDLRIGAAAGRTDAGVHARGQVVHLRTYATIPIDRWPAALNGHLPDDIAVIGAEEAPPDFHARYWAREKRYRYTFCLSPYRLPMARLYSYHWHRPVDVDAMRRAAALLVGRHDFAAFRATGGSARTTVRTITRLTLTEEPPFLHLDVTADGFLYNMVRIIAGTLLEVGAGRRSLDRVAQALRHGRREDAGRTLPPHGLCLEEVVYGDGPSIPPWAAEAAPDVDLEP</sequence>
<feature type="active site" description="Nucleophile" evidence="4 5">
    <location>
        <position position="54"/>
    </location>
</feature>
<reference evidence="9" key="1">
    <citation type="submission" date="2017-11" db="EMBL/GenBank/DDBJ databases">
        <title>Three new genomes from thermophilic consortium.</title>
        <authorList>
            <person name="Quaggio R."/>
            <person name="Amgarten D."/>
            <person name="Setubal J.C."/>
        </authorList>
    </citation>
    <scope>NUCLEOTIDE SEQUENCE</scope>
    <source>
        <strain evidence="9">ZCTH01-B2</strain>
    </source>
</reference>
<dbReference type="CDD" id="cd02570">
    <property type="entry name" value="PseudoU_synth_EcTruA"/>
    <property type="match status" value="1"/>
</dbReference>
<dbReference type="RefSeq" id="WP_273378745.1">
    <property type="nucleotide sequence ID" value="NZ_JACSIR010000028.1"/>
</dbReference>
<dbReference type="PIRSF" id="PIRSF001430">
    <property type="entry name" value="tRNA_psdUrid_synth"/>
    <property type="match status" value="1"/>
</dbReference>
<gene>
    <name evidence="4" type="primary">truA</name>
    <name evidence="9" type="ORF">CWE10_06500</name>
</gene>
<comment type="caution">
    <text evidence="9">The sequence shown here is derived from an EMBL/GenBank/DDBJ whole genome shotgun (WGS) entry which is preliminary data.</text>
</comment>
<name>A0A953I927_SYMTR</name>
<evidence type="ECO:0000256" key="7">
    <source>
        <dbReference type="RuleBase" id="RU003792"/>
    </source>
</evidence>
<dbReference type="InterPro" id="IPR020097">
    <property type="entry name" value="PsdUridine_synth_TruA_a/b_dom"/>
</dbReference>
<keyword evidence="2 4" id="KW-0819">tRNA processing</keyword>
<organism evidence="9 10">
    <name type="scientific">Symbiobacterium thermophilum</name>
    <dbReference type="NCBI Taxonomy" id="2734"/>
    <lineage>
        <taxon>Bacteria</taxon>
        <taxon>Bacillati</taxon>
        <taxon>Bacillota</taxon>
        <taxon>Clostridia</taxon>
        <taxon>Eubacteriales</taxon>
        <taxon>Symbiobacteriaceae</taxon>
        <taxon>Symbiobacterium</taxon>
    </lineage>
</organism>
<dbReference type="SUPFAM" id="SSF55120">
    <property type="entry name" value="Pseudouridine synthase"/>
    <property type="match status" value="1"/>
</dbReference>
<dbReference type="EC" id="5.4.99.12" evidence="4"/>
<dbReference type="HAMAP" id="MF_00171">
    <property type="entry name" value="TruA"/>
    <property type="match status" value="1"/>
</dbReference>
<dbReference type="InterPro" id="IPR020103">
    <property type="entry name" value="PsdUridine_synth_cat_dom_sf"/>
</dbReference>
<comment type="function">
    <text evidence="4">Formation of pseudouridine at positions 38, 39 and 40 in the anticodon stem and loop of transfer RNAs.</text>
</comment>
<dbReference type="PANTHER" id="PTHR11142">
    <property type="entry name" value="PSEUDOURIDYLATE SYNTHASE"/>
    <property type="match status" value="1"/>
</dbReference>
<evidence type="ECO:0000256" key="5">
    <source>
        <dbReference type="PIRSR" id="PIRSR001430-1"/>
    </source>
</evidence>
<dbReference type="Gene3D" id="3.30.70.580">
    <property type="entry name" value="Pseudouridine synthase I, catalytic domain, N-terminal subdomain"/>
    <property type="match status" value="1"/>
</dbReference>
<evidence type="ECO:0000256" key="4">
    <source>
        <dbReference type="HAMAP-Rule" id="MF_00171"/>
    </source>
</evidence>
<accession>A0A953I927</accession>
<dbReference type="AlphaFoldDB" id="A0A953I927"/>
<dbReference type="NCBIfam" id="TIGR00071">
    <property type="entry name" value="hisT_truA"/>
    <property type="match status" value="1"/>
</dbReference>
<dbReference type="Gene3D" id="3.30.70.660">
    <property type="entry name" value="Pseudouridine synthase I, catalytic domain, C-terminal subdomain"/>
    <property type="match status" value="1"/>
</dbReference>
<dbReference type="InterPro" id="IPR020094">
    <property type="entry name" value="TruA/RsuA/RluB/E/F_N"/>
</dbReference>
<dbReference type="GO" id="GO:0160147">
    <property type="term" value="F:tRNA pseudouridine(38-40) synthase activity"/>
    <property type="evidence" value="ECO:0007669"/>
    <property type="project" value="UniProtKB-EC"/>
</dbReference>
<protein>
    <recommendedName>
        <fullName evidence="4">tRNA pseudouridine synthase A</fullName>
        <ecNumber evidence="4">5.4.99.12</ecNumber>
    </recommendedName>
    <alternativeName>
        <fullName evidence="4">tRNA pseudouridine(38-40) synthase</fullName>
    </alternativeName>
    <alternativeName>
        <fullName evidence="4">tRNA pseudouridylate synthase I</fullName>
    </alternativeName>
    <alternativeName>
        <fullName evidence="4">tRNA-uridine isomerase I</fullName>
    </alternativeName>
</protein>
<feature type="domain" description="Pseudouridine synthase I TruA alpha/beta" evidence="8">
    <location>
        <begin position="145"/>
        <end position="246"/>
    </location>
</feature>
<dbReference type="PANTHER" id="PTHR11142:SF0">
    <property type="entry name" value="TRNA PSEUDOURIDINE SYNTHASE-LIKE 1"/>
    <property type="match status" value="1"/>
</dbReference>
<evidence type="ECO:0000313" key="9">
    <source>
        <dbReference type="EMBL" id="MBY6275861.1"/>
    </source>
</evidence>
<comment type="caution">
    <text evidence="4">Lacks conserved residue(s) required for the propagation of feature annotation.</text>
</comment>
<dbReference type="Pfam" id="PF01416">
    <property type="entry name" value="PseudoU_synth_1"/>
    <property type="match status" value="2"/>
</dbReference>
<dbReference type="InterPro" id="IPR020095">
    <property type="entry name" value="PsdUridine_synth_TruA_C"/>
</dbReference>
<dbReference type="InterPro" id="IPR001406">
    <property type="entry name" value="PsdUridine_synth_TruA"/>
</dbReference>
<dbReference type="FunFam" id="3.30.70.580:FF:000001">
    <property type="entry name" value="tRNA pseudouridine synthase A"/>
    <property type="match status" value="1"/>
</dbReference>
<keyword evidence="3 4" id="KW-0413">Isomerase</keyword>
<dbReference type="GO" id="GO:0003723">
    <property type="term" value="F:RNA binding"/>
    <property type="evidence" value="ECO:0007669"/>
    <property type="project" value="InterPro"/>
</dbReference>
<evidence type="ECO:0000256" key="1">
    <source>
        <dbReference type="ARBA" id="ARBA00009375"/>
    </source>
</evidence>
<evidence type="ECO:0000256" key="3">
    <source>
        <dbReference type="ARBA" id="ARBA00023235"/>
    </source>
</evidence>
<comment type="similarity">
    <text evidence="1 4 7">Belongs to the tRNA pseudouridine synthase TruA family.</text>
</comment>
<evidence type="ECO:0000313" key="10">
    <source>
        <dbReference type="Proteomes" id="UP000732377"/>
    </source>
</evidence>
<dbReference type="EMBL" id="PIUK01000045">
    <property type="protein sequence ID" value="MBY6275861.1"/>
    <property type="molecule type" value="Genomic_DNA"/>
</dbReference>
<comment type="catalytic activity">
    <reaction evidence="4 7">
        <text>uridine(38/39/40) in tRNA = pseudouridine(38/39/40) in tRNA</text>
        <dbReference type="Rhea" id="RHEA:22376"/>
        <dbReference type="Rhea" id="RHEA-COMP:10085"/>
        <dbReference type="Rhea" id="RHEA-COMP:10087"/>
        <dbReference type="ChEBI" id="CHEBI:65314"/>
        <dbReference type="ChEBI" id="CHEBI:65315"/>
        <dbReference type="EC" id="5.4.99.12"/>
    </reaction>
</comment>
<proteinExistence type="inferred from homology"/>
<comment type="subunit">
    <text evidence="4">Homodimer.</text>
</comment>
<evidence type="ECO:0000256" key="2">
    <source>
        <dbReference type="ARBA" id="ARBA00022694"/>
    </source>
</evidence>
<feature type="domain" description="Pseudouridine synthase I TruA alpha/beta" evidence="8">
    <location>
        <begin position="9"/>
        <end position="105"/>
    </location>
</feature>